<dbReference type="Proteomes" id="UP000265750">
    <property type="component" value="Unassembled WGS sequence"/>
</dbReference>
<gene>
    <name evidence="2" type="ORF">D3218_19185</name>
</gene>
<evidence type="ECO:0008006" key="4">
    <source>
        <dbReference type="Google" id="ProtNLM"/>
    </source>
</evidence>
<evidence type="ECO:0000256" key="1">
    <source>
        <dbReference type="SAM" id="MobiDB-lite"/>
    </source>
</evidence>
<feature type="non-terminal residue" evidence="2">
    <location>
        <position position="408"/>
    </location>
</feature>
<dbReference type="InterPro" id="IPR027417">
    <property type="entry name" value="P-loop_NTPase"/>
</dbReference>
<reference evidence="3" key="1">
    <citation type="submission" date="2018-09" db="EMBL/GenBank/DDBJ databases">
        <authorList>
            <person name="Tuo L."/>
        </authorList>
    </citation>
    <scope>NUCLEOTIDE SEQUENCE [LARGE SCALE GENOMIC DNA]</scope>
    <source>
        <strain evidence="3">M2BS4Y-1</strain>
    </source>
</reference>
<evidence type="ECO:0000313" key="2">
    <source>
        <dbReference type="EMBL" id="RIX97185.1"/>
    </source>
</evidence>
<comment type="caution">
    <text evidence="2">The sequence shown here is derived from an EMBL/GenBank/DDBJ whole genome shotgun (WGS) entry which is preliminary data.</text>
</comment>
<protein>
    <recommendedName>
        <fullName evidence="4">AAA family ATPase</fullName>
    </recommendedName>
</protein>
<dbReference type="Pfam" id="PF13481">
    <property type="entry name" value="AAA_25"/>
    <property type="match status" value="1"/>
</dbReference>
<dbReference type="SUPFAM" id="SSF52540">
    <property type="entry name" value="P-loop containing nucleoside triphosphate hydrolases"/>
    <property type="match status" value="1"/>
</dbReference>
<dbReference type="RefSeq" id="WP_136625141.1">
    <property type="nucleotide sequence ID" value="NZ_QYRN01000017.1"/>
</dbReference>
<feature type="region of interest" description="Disordered" evidence="1">
    <location>
        <begin position="362"/>
        <end position="381"/>
    </location>
</feature>
<dbReference type="EMBL" id="QYRN01000017">
    <property type="protein sequence ID" value="RIX97185.1"/>
    <property type="molecule type" value="Genomic_DNA"/>
</dbReference>
<organism evidence="2 3">
    <name type="scientific">Aureimonas flava</name>
    <dbReference type="NCBI Taxonomy" id="2320271"/>
    <lineage>
        <taxon>Bacteria</taxon>
        <taxon>Pseudomonadati</taxon>
        <taxon>Pseudomonadota</taxon>
        <taxon>Alphaproteobacteria</taxon>
        <taxon>Hyphomicrobiales</taxon>
        <taxon>Aurantimonadaceae</taxon>
        <taxon>Aureimonas</taxon>
    </lineage>
</organism>
<name>A0A3A1WE97_9HYPH</name>
<dbReference type="AlphaFoldDB" id="A0A3A1WE97"/>
<dbReference type="Gene3D" id="3.40.50.300">
    <property type="entry name" value="P-loop containing nucleotide triphosphate hydrolases"/>
    <property type="match status" value="1"/>
</dbReference>
<proteinExistence type="predicted"/>
<sequence>MSPFLTVGEIEHSLMTDPPRRRFVIPSLLPAGPGLLYGSSGSGKTGIAIRTAVVVAAGLRWADRETEAGSVLYVAGEDIYGAKERMVAAALSLGCDTSTLPLALMEAPAEGLGQNAARIAVLGAAQSLAKRTGIPIALIVIDTLAACFGPKSQDDATAASEYMGNVDRTARELSCAILSIHHTGKDTSAGMRGSQVFFDRADVVLRVKRSQETSFLTVEKMRNEAGGDRFAFDIASTMVPVSSGAISVQVVRGLRALERSTESAEEGKERKATTLRAQMLGILTQMATGGAADLGTWKAACYAAWPEKAEGTRKTLFHRNRSELQKEGLIRIEGQSVTVTVTGNSEVTPPVTSEAVTVTVTDPPSTEGAGGVVRTDTHGPLPENLTALSRRAQEVRGAVERPKGLSRG</sequence>
<evidence type="ECO:0000313" key="3">
    <source>
        <dbReference type="Proteomes" id="UP000265750"/>
    </source>
</evidence>
<dbReference type="OrthoDB" id="1496333at2"/>
<keyword evidence="3" id="KW-1185">Reference proteome</keyword>
<accession>A0A3A1WE97</accession>